<dbReference type="Proteomes" id="UP000053573">
    <property type="component" value="Unassembled WGS sequence"/>
</dbReference>
<gene>
    <name evidence="2" type="ORF">EMPG_13917</name>
</gene>
<name>A0A0H1BHX8_9EURO</name>
<proteinExistence type="predicted"/>
<dbReference type="OrthoDB" id="10492832at2759"/>
<protein>
    <submittedName>
        <fullName evidence="2">Uncharacterized protein</fullName>
    </submittedName>
</protein>
<reference evidence="3" key="1">
    <citation type="journal article" date="2015" name="PLoS Genet.">
        <title>The dynamic genome and transcriptome of the human fungal pathogen Blastomyces and close relative Emmonsia.</title>
        <authorList>
            <person name="Munoz J.F."/>
            <person name="Gauthier G.M."/>
            <person name="Desjardins C.A."/>
            <person name="Gallo J.E."/>
            <person name="Holder J."/>
            <person name="Sullivan T.D."/>
            <person name="Marty A.J."/>
            <person name="Carmen J.C."/>
            <person name="Chen Z."/>
            <person name="Ding L."/>
            <person name="Gujja S."/>
            <person name="Magrini V."/>
            <person name="Misas E."/>
            <person name="Mitreva M."/>
            <person name="Priest M."/>
            <person name="Saif S."/>
            <person name="Whiston E.A."/>
            <person name="Young S."/>
            <person name="Zeng Q."/>
            <person name="Goldman W.E."/>
            <person name="Mardis E.R."/>
            <person name="Taylor J.W."/>
            <person name="McEwen J.G."/>
            <person name="Clay O.K."/>
            <person name="Klein B.S."/>
            <person name="Cuomo C.A."/>
        </authorList>
    </citation>
    <scope>NUCLEOTIDE SEQUENCE [LARGE SCALE GENOMIC DNA]</scope>
    <source>
        <strain evidence="3">UAMH 139</strain>
    </source>
</reference>
<dbReference type="EMBL" id="LDEV01001915">
    <property type="protein sequence ID" value="KLJ10723.1"/>
    <property type="molecule type" value="Genomic_DNA"/>
</dbReference>
<evidence type="ECO:0000256" key="1">
    <source>
        <dbReference type="SAM" id="MobiDB-lite"/>
    </source>
</evidence>
<evidence type="ECO:0000313" key="2">
    <source>
        <dbReference type="EMBL" id="KLJ10723.1"/>
    </source>
</evidence>
<organism evidence="2 3">
    <name type="scientific">Blastomyces silverae</name>
    <dbReference type="NCBI Taxonomy" id="2060906"/>
    <lineage>
        <taxon>Eukaryota</taxon>
        <taxon>Fungi</taxon>
        <taxon>Dikarya</taxon>
        <taxon>Ascomycota</taxon>
        <taxon>Pezizomycotina</taxon>
        <taxon>Eurotiomycetes</taxon>
        <taxon>Eurotiomycetidae</taxon>
        <taxon>Onygenales</taxon>
        <taxon>Ajellomycetaceae</taxon>
        <taxon>Blastomyces</taxon>
    </lineage>
</organism>
<dbReference type="AlphaFoldDB" id="A0A0H1BHX8"/>
<feature type="compositionally biased region" description="Polar residues" evidence="1">
    <location>
        <begin position="1"/>
        <end position="17"/>
    </location>
</feature>
<sequence>MLLPASSMQMTTVNQAPPRSEDPHMAAEAEELAELADMDTGMTVDSTFRAQRTSVSNTNFLARPTIPLSNTRASTFPTTTTSLSKLVAMTFQSVLPLSPILPCMNICCPTSCWPATQFPLLSKNIPFPLSWVVGT</sequence>
<keyword evidence="3" id="KW-1185">Reference proteome</keyword>
<evidence type="ECO:0000313" key="3">
    <source>
        <dbReference type="Proteomes" id="UP000053573"/>
    </source>
</evidence>
<comment type="caution">
    <text evidence="2">The sequence shown here is derived from an EMBL/GenBank/DDBJ whole genome shotgun (WGS) entry which is preliminary data.</text>
</comment>
<feature type="region of interest" description="Disordered" evidence="1">
    <location>
        <begin position="1"/>
        <end position="24"/>
    </location>
</feature>
<accession>A0A0H1BHX8</accession>